<evidence type="ECO:0000313" key="3">
    <source>
        <dbReference type="EMBL" id="RYQ23894.1"/>
    </source>
</evidence>
<dbReference type="RefSeq" id="WP_130012377.1">
    <property type="nucleotide sequence ID" value="NZ_RYUN01000001.1"/>
</dbReference>
<dbReference type="NCBIfam" id="TIGR02384">
    <property type="entry name" value="RelB_DinJ"/>
    <property type="match status" value="1"/>
</dbReference>
<dbReference type="InterPro" id="IPR013321">
    <property type="entry name" value="Arc_rbn_hlx_hlx"/>
</dbReference>
<evidence type="ECO:0000256" key="1">
    <source>
        <dbReference type="ARBA" id="ARBA00010562"/>
    </source>
</evidence>
<dbReference type="Gene3D" id="1.10.1220.10">
    <property type="entry name" value="Met repressor-like"/>
    <property type="match status" value="1"/>
</dbReference>
<organism evidence="3 4">
    <name type="scientific">Bifidobacterium pseudolongum subsp. pseudolongum</name>
    <dbReference type="NCBI Taxonomy" id="31954"/>
    <lineage>
        <taxon>Bacteria</taxon>
        <taxon>Bacillati</taxon>
        <taxon>Actinomycetota</taxon>
        <taxon>Actinomycetes</taxon>
        <taxon>Bifidobacteriales</taxon>
        <taxon>Bifidobacteriaceae</taxon>
        <taxon>Bifidobacterium</taxon>
    </lineage>
</organism>
<dbReference type="InterPro" id="IPR007337">
    <property type="entry name" value="RelB/DinJ"/>
</dbReference>
<evidence type="ECO:0000313" key="4">
    <source>
        <dbReference type="Proteomes" id="UP000294221"/>
    </source>
</evidence>
<dbReference type="EMBL" id="RYUN01000001">
    <property type="protein sequence ID" value="RYQ23894.1"/>
    <property type="molecule type" value="Genomic_DNA"/>
</dbReference>
<gene>
    <name evidence="3" type="ORF">PG2054B_0008</name>
</gene>
<protein>
    <submittedName>
        <fullName evidence="3">Damage-inducible protein J</fullName>
    </submittedName>
</protein>
<comment type="similarity">
    <text evidence="1">Belongs to the RelB/DinJ antitoxin family.</text>
</comment>
<reference evidence="3 4" key="1">
    <citation type="submission" date="2018-12" db="EMBL/GenBank/DDBJ databases">
        <title>Unveiling genomic diversity among members of the Bifidobacterium pseudolongum species, a widely distributed gut commensal of the animal kingdom.</title>
        <authorList>
            <person name="Lugli G.A."/>
            <person name="Duranti S."/>
            <person name="Albert K."/>
            <person name="Mancabelli L."/>
            <person name="Napoli S."/>
            <person name="Viappiani A."/>
            <person name="Anzalone R."/>
            <person name="Longhi G."/>
            <person name="Milani C."/>
            <person name="Turroni F."/>
            <person name="Alessandri G."/>
            <person name="Sela D.A."/>
            <person name="Van Sinderen D."/>
            <person name="Ventura M."/>
        </authorList>
    </citation>
    <scope>NUCLEOTIDE SEQUENCE [LARGE SCALE GENOMIC DNA]</scope>
    <source>
        <strain evidence="3 4">2054B</strain>
    </source>
</reference>
<dbReference type="Proteomes" id="UP000294221">
    <property type="component" value="Unassembled WGS sequence"/>
</dbReference>
<dbReference type="PANTHER" id="PTHR38781:SF1">
    <property type="entry name" value="ANTITOXIN DINJ-RELATED"/>
    <property type="match status" value="1"/>
</dbReference>
<dbReference type="AlphaFoldDB" id="A0A4Q5ABE7"/>
<sequence>MTMASVTVRVDAHTKKQAANIAEDFGLDLSSVTRAFYRQIVREHGIPLNLFYPDMPQETAEALDEARAIASKKSARFDNADETFESLDTSHVEQ</sequence>
<dbReference type="Pfam" id="PF04221">
    <property type="entry name" value="RelB"/>
    <property type="match status" value="1"/>
</dbReference>
<dbReference type="GO" id="GO:0006355">
    <property type="term" value="P:regulation of DNA-templated transcription"/>
    <property type="evidence" value="ECO:0007669"/>
    <property type="project" value="InterPro"/>
</dbReference>
<evidence type="ECO:0000256" key="2">
    <source>
        <dbReference type="ARBA" id="ARBA00022649"/>
    </source>
</evidence>
<comment type="caution">
    <text evidence="3">The sequence shown here is derived from an EMBL/GenBank/DDBJ whole genome shotgun (WGS) entry which is preliminary data.</text>
</comment>
<dbReference type="PANTHER" id="PTHR38781">
    <property type="entry name" value="ANTITOXIN DINJ-RELATED"/>
    <property type="match status" value="1"/>
</dbReference>
<dbReference type="GO" id="GO:0006351">
    <property type="term" value="P:DNA-templated transcription"/>
    <property type="evidence" value="ECO:0007669"/>
    <property type="project" value="TreeGrafter"/>
</dbReference>
<accession>A0A4Q5ABE7</accession>
<name>A0A4Q5ABE7_9BIFI</name>
<proteinExistence type="inferred from homology"/>
<keyword evidence="2" id="KW-1277">Toxin-antitoxin system</keyword>